<dbReference type="GO" id="GO:0048513">
    <property type="term" value="P:animal organ development"/>
    <property type="evidence" value="ECO:0007669"/>
    <property type="project" value="UniProtKB-ARBA"/>
</dbReference>
<dbReference type="PANTHER" id="PTHR23220:SF122">
    <property type="entry name" value="INTEGRIN ALPHA-PS1"/>
    <property type="match status" value="1"/>
</dbReference>
<feature type="compositionally biased region" description="Gly residues" evidence="14">
    <location>
        <begin position="1030"/>
        <end position="1039"/>
    </location>
</feature>
<dbReference type="InterPro" id="IPR018184">
    <property type="entry name" value="Integrin_alpha_C_CS"/>
</dbReference>
<dbReference type="Gene3D" id="2.130.10.130">
    <property type="entry name" value="Integrin alpha, N-terminal"/>
    <property type="match status" value="1"/>
</dbReference>
<dbReference type="Proteomes" id="UP000440578">
    <property type="component" value="Unassembled WGS sequence"/>
</dbReference>
<keyword evidence="4" id="KW-0732">Signal</keyword>
<dbReference type="InterPro" id="IPR013517">
    <property type="entry name" value="FG-GAP"/>
</dbReference>
<dbReference type="GO" id="GO:0007157">
    <property type="term" value="P:heterophilic cell-cell adhesion via plasma membrane cell adhesion molecules"/>
    <property type="evidence" value="ECO:0007669"/>
    <property type="project" value="UniProtKB-ARBA"/>
</dbReference>
<keyword evidence="6 13" id="KW-0130">Cell adhesion</keyword>
<organism evidence="18 19">
    <name type="scientific">Amphibalanus amphitrite</name>
    <name type="common">Striped barnacle</name>
    <name type="synonym">Balanus amphitrite</name>
    <dbReference type="NCBI Taxonomy" id="1232801"/>
    <lineage>
        <taxon>Eukaryota</taxon>
        <taxon>Metazoa</taxon>
        <taxon>Ecdysozoa</taxon>
        <taxon>Arthropoda</taxon>
        <taxon>Crustacea</taxon>
        <taxon>Multicrustacea</taxon>
        <taxon>Cirripedia</taxon>
        <taxon>Thoracica</taxon>
        <taxon>Thoracicalcarea</taxon>
        <taxon>Balanomorpha</taxon>
        <taxon>Balanoidea</taxon>
        <taxon>Balanidae</taxon>
        <taxon>Amphibalaninae</taxon>
        <taxon>Amphibalanus</taxon>
    </lineage>
</organism>
<evidence type="ECO:0000256" key="2">
    <source>
        <dbReference type="ARBA" id="ARBA00008054"/>
    </source>
</evidence>
<feature type="repeat" description="FG-GAP" evidence="12">
    <location>
        <begin position="312"/>
        <end position="368"/>
    </location>
</feature>
<sequence>MHQVDRLLVGAPLGKNLQPNTEKSGALWKCPLSTRQDDCQQVETDGHYDGITLNPPADTELKEGQWMGVTVRSQGPGRKVMVCAHRYINRGLANEWHWGHGLCYTLQQNLDFEHEWIPCRNLDVTRQHEQYGYCQAGTSGLLTEDDSAVIGMPGPYTWRGTVFAVNISDNFLQRDKTQYFGPVTASTSPVDKYSYLGMAVAYGTFFPNLASQSIVAGAPRSQGTGQVVFFSKERVGQKTLRYDLIIDGEEHFSQFGYELCADDFDQNGMTDLVVGAPFHFTGDGEASGGAIYIYSTPRSGLTKSTKPTRILGKDRVKTDGAPESRFGFALASLGDLNKDSYPDLAVGAPFEGAGVVRIYLGGSKGLSTEPAQVIRSEDVAGARAPITFGYSLGGGLDIDGNGYPDLLIGSFCNDTVSLIRARPIVGIVTKVEGMDQLTRINPSELSCDKQPGIGLKCVTFQACFKMESLEQLKTTVNLEYRLEAETFQPDRRFSRVRFLEGLPERRHVVERTLPLSADNTREYFCQEETMFIKKDTRDIQTSIPMKLTYSLQQREEASKVFYAKFVKKCGSDEVCQSQLKVKPVFDLRTDEEGFSVLEKEVGKLLRINTTIRNDGEPAYNARLFVTYPPSISFVGKEPTVSARAGTGTTSPCQNSGNQLICNLGNPVSRGTQEMVLRFNVDKLDDDEEMVELSFSTNTTSEQTEPQGESIIRARVAKRSEISVSGVAWPEQVFYGGEVKGESDVKSLDEVGSPILHKYEVYNDGPSTVDWVDVVIDWPVEVQSPGPRGKWLLYLTKPPVVEGDGECTFDKAIVNPRNLQQLVEEPVFSPSVTGAYVGASGYQTESGFTSAGGGYSRATSGSSSSSESSYKKEYSFSNSSRKESSSGGSFGGGGSFTGDHHDRVVVEDTTVRKTDYGSGLNAIDDRRRKQEDAYRRRPYGTVAGDTEDDYTTRRYGYSERRYTGGAGAGAGTGDSGYDSRYQGGATDRRYQGGSFSEKRYGSGQTGGQVSATVDRRGYQTSSSSSGSTGSTTGGSYGGSYSGSSSDELERRYGAGQGFRTSSFDSQSGGGRYEGALGAGGDARTGGGLRRQYEDGSEYESEYEGSTYQGATGGRARRPGGRRRGYYRRRRPIGGATGGNQSYTYRRQYESRRPLPADGLGPVDLATRRDELSSRRVQGGVERVEDLGDGTRRTYQAHRDLDGGDGFERELTTEEDRRTRRDVGVRRRREREMVVMPEAVTSPSGEVQQVVFFDCARNTAKCVQFRCRINSLKPNQYALVHIQGRIWNHTLVEDYDRVSYVSIKSRATLQMDPTLEQLQDVSDDVSMAETIAYPAVPAKAEDGGVPIWVIVVSVLAGLLLLAIICLILWKLGFFKRRRPDPTLKSNISR</sequence>
<evidence type="ECO:0000256" key="1">
    <source>
        <dbReference type="ARBA" id="ARBA00004479"/>
    </source>
</evidence>
<dbReference type="InterPro" id="IPR028994">
    <property type="entry name" value="Integrin_alpha_N"/>
</dbReference>
<dbReference type="FunFam" id="1.20.5.930:FF:000005">
    <property type="entry name" value="Integrin, alpha 10"/>
    <property type="match status" value="1"/>
</dbReference>
<dbReference type="GO" id="GO:0005178">
    <property type="term" value="F:integrin binding"/>
    <property type="evidence" value="ECO:0007669"/>
    <property type="project" value="TreeGrafter"/>
</dbReference>
<feature type="domain" description="Integrin alpha second immunoglobulin-like" evidence="16">
    <location>
        <begin position="569"/>
        <end position="704"/>
    </location>
</feature>
<evidence type="ECO:0000256" key="8">
    <source>
        <dbReference type="ARBA" id="ARBA00023037"/>
    </source>
</evidence>
<keyword evidence="11" id="KW-0325">Glycoprotein</keyword>
<dbReference type="InterPro" id="IPR048285">
    <property type="entry name" value="Integrin_alpha_Ig-like_2"/>
</dbReference>
<dbReference type="OrthoDB" id="5317514at2759"/>
<evidence type="ECO:0000256" key="3">
    <source>
        <dbReference type="ARBA" id="ARBA00022692"/>
    </source>
</evidence>
<keyword evidence="7 13" id="KW-1133">Transmembrane helix</keyword>
<dbReference type="GO" id="GO:0009897">
    <property type="term" value="C:external side of plasma membrane"/>
    <property type="evidence" value="ECO:0007669"/>
    <property type="project" value="TreeGrafter"/>
</dbReference>
<dbReference type="Gene3D" id="2.60.40.1460">
    <property type="entry name" value="Integrin domains. Chain A, domain 2"/>
    <property type="match status" value="1"/>
</dbReference>
<feature type="compositionally biased region" description="Basic residues" evidence="14">
    <location>
        <begin position="1113"/>
        <end position="1130"/>
    </location>
</feature>
<keyword evidence="19" id="KW-1185">Reference proteome</keyword>
<feature type="domain" description="Integrin alpha third immunoglobulin-like" evidence="17">
    <location>
        <begin position="722"/>
        <end position="829"/>
    </location>
</feature>
<feature type="transmembrane region" description="Helical" evidence="13">
    <location>
        <begin position="1345"/>
        <end position="1367"/>
    </location>
</feature>
<evidence type="ECO:0000256" key="7">
    <source>
        <dbReference type="ARBA" id="ARBA00022989"/>
    </source>
</evidence>
<feature type="compositionally biased region" description="Gly residues" evidence="14">
    <location>
        <begin position="1066"/>
        <end position="1087"/>
    </location>
</feature>
<protein>
    <submittedName>
        <fullName evidence="18">Integrin alpha-PS1</fullName>
    </submittedName>
</protein>
<evidence type="ECO:0000256" key="12">
    <source>
        <dbReference type="PROSITE-ProRule" id="PRU00803"/>
    </source>
</evidence>
<keyword evidence="5" id="KW-0677">Repeat</keyword>
<keyword evidence="10 13" id="KW-0675">Receptor</keyword>
<dbReference type="GO" id="GO:0033627">
    <property type="term" value="P:cell adhesion mediated by integrin"/>
    <property type="evidence" value="ECO:0007669"/>
    <property type="project" value="TreeGrafter"/>
</dbReference>
<dbReference type="GO" id="GO:0007160">
    <property type="term" value="P:cell-matrix adhesion"/>
    <property type="evidence" value="ECO:0007669"/>
    <property type="project" value="TreeGrafter"/>
</dbReference>
<evidence type="ECO:0000313" key="19">
    <source>
        <dbReference type="Proteomes" id="UP000440578"/>
    </source>
</evidence>
<evidence type="ECO:0000259" key="17">
    <source>
        <dbReference type="Pfam" id="PF20806"/>
    </source>
</evidence>
<evidence type="ECO:0000259" key="15">
    <source>
        <dbReference type="Pfam" id="PF08441"/>
    </source>
</evidence>
<feature type="compositionally biased region" description="Basic and acidic residues" evidence="14">
    <location>
        <begin position="985"/>
        <end position="999"/>
    </location>
</feature>
<evidence type="ECO:0000313" key="18">
    <source>
        <dbReference type="EMBL" id="KAF0294633.1"/>
    </source>
</evidence>
<evidence type="ECO:0000259" key="16">
    <source>
        <dbReference type="Pfam" id="PF20805"/>
    </source>
</evidence>
<keyword evidence="8 13" id="KW-0401">Integrin</keyword>
<evidence type="ECO:0000256" key="5">
    <source>
        <dbReference type="ARBA" id="ARBA00022737"/>
    </source>
</evidence>
<dbReference type="Pfam" id="PF20805">
    <property type="entry name" value="Integrin_A_Ig_2"/>
    <property type="match status" value="1"/>
</dbReference>
<feature type="domain" description="Integrin alpha third immunoglobulin-like" evidence="17">
    <location>
        <begin position="1212"/>
        <end position="1317"/>
    </location>
</feature>
<evidence type="ECO:0000256" key="10">
    <source>
        <dbReference type="ARBA" id="ARBA00023170"/>
    </source>
</evidence>
<dbReference type="Gene3D" id="2.60.40.1530">
    <property type="entry name" value="ntegrin, alpha v. Chain A, domain 4"/>
    <property type="match status" value="2"/>
</dbReference>
<reference evidence="18 19" key="1">
    <citation type="submission" date="2019-07" db="EMBL/GenBank/DDBJ databases">
        <title>Draft genome assembly of a fouling barnacle, Amphibalanus amphitrite (Darwin, 1854): The first reference genome for Thecostraca.</title>
        <authorList>
            <person name="Kim W."/>
        </authorList>
    </citation>
    <scope>NUCLEOTIDE SEQUENCE [LARGE SCALE GENOMIC DNA]</scope>
    <source>
        <strain evidence="18">SNU_AA5</strain>
        <tissue evidence="18">Soma without cirri and trophi</tissue>
    </source>
</reference>
<feature type="domain" description="Integrin alpha first immunoglubulin-like" evidence="15">
    <location>
        <begin position="421"/>
        <end position="557"/>
    </location>
</feature>
<keyword evidence="3 13" id="KW-0812">Transmembrane</keyword>
<dbReference type="EMBL" id="VIIS01001672">
    <property type="protein sequence ID" value="KAF0294633.1"/>
    <property type="molecule type" value="Genomic_DNA"/>
</dbReference>
<dbReference type="PROSITE" id="PS00242">
    <property type="entry name" value="INTEGRIN_ALPHA"/>
    <property type="match status" value="1"/>
</dbReference>
<name>A0A6A4VLY1_AMPAM</name>
<dbReference type="InterPro" id="IPR000413">
    <property type="entry name" value="Integrin_alpha"/>
</dbReference>
<dbReference type="InterPro" id="IPR013519">
    <property type="entry name" value="Int_alpha_beta-p"/>
</dbReference>
<evidence type="ECO:0000256" key="9">
    <source>
        <dbReference type="ARBA" id="ARBA00023136"/>
    </source>
</evidence>
<dbReference type="GO" id="GO:0008305">
    <property type="term" value="C:integrin complex"/>
    <property type="evidence" value="ECO:0007669"/>
    <property type="project" value="InterPro"/>
</dbReference>
<dbReference type="PROSITE" id="PS51470">
    <property type="entry name" value="FG_GAP"/>
    <property type="match status" value="3"/>
</dbReference>
<feature type="region of interest" description="Disordered" evidence="14">
    <location>
        <begin position="914"/>
        <end position="1140"/>
    </location>
</feature>
<feature type="compositionally biased region" description="Low complexity" evidence="14">
    <location>
        <begin position="1019"/>
        <end position="1029"/>
    </location>
</feature>
<evidence type="ECO:0000256" key="4">
    <source>
        <dbReference type="ARBA" id="ARBA00022729"/>
    </source>
</evidence>
<dbReference type="SMART" id="SM00191">
    <property type="entry name" value="Int_alpha"/>
    <property type="match status" value="4"/>
</dbReference>
<gene>
    <name evidence="18" type="primary">mew_1</name>
    <name evidence="18" type="ORF">FJT64_007675</name>
</gene>
<evidence type="ECO:0000256" key="11">
    <source>
        <dbReference type="ARBA" id="ARBA00023180"/>
    </source>
</evidence>
<dbReference type="Pfam" id="PF08441">
    <property type="entry name" value="Integrin_A_Ig_1"/>
    <property type="match status" value="1"/>
</dbReference>
<comment type="subcellular location">
    <subcellularLocation>
        <location evidence="1 13">Membrane</location>
        <topology evidence="1 13">Single-pass type I membrane protein</topology>
    </subcellularLocation>
</comment>
<dbReference type="Gene3D" id="2.60.40.1510">
    <property type="entry name" value="ntegrin, alpha v. Chain A, domain 3"/>
    <property type="match status" value="1"/>
</dbReference>
<keyword evidence="9 13" id="KW-0472">Membrane</keyword>
<evidence type="ECO:0000256" key="13">
    <source>
        <dbReference type="RuleBase" id="RU003762"/>
    </source>
</evidence>
<dbReference type="PRINTS" id="PR01185">
    <property type="entry name" value="INTEGRINA"/>
</dbReference>
<dbReference type="SUPFAM" id="SSF69179">
    <property type="entry name" value="Integrin domains"/>
    <property type="match status" value="3"/>
</dbReference>
<feature type="compositionally biased region" description="Gly residues" evidence="14">
    <location>
        <begin position="963"/>
        <end position="973"/>
    </location>
</feature>
<dbReference type="InterPro" id="IPR013649">
    <property type="entry name" value="Integrin_alpha_Ig-like_1"/>
</dbReference>
<evidence type="ECO:0000256" key="6">
    <source>
        <dbReference type="ARBA" id="ARBA00022889"/>
    </source>
</evidence>
<comment type="similarity">
    <text evidence="2 13">Belongs to the integrin alpha chain family.</text>
</comment>
<proteinExistence type="inferred from homology"/>
<feature type="repeat" description="FG-GAP" evidence="12">
    <location>
        <begin position="241"/>
        <end position="303"/>
    </location>
</feature>
<feature type="region of interest" description="Disordered" evidence="14">
    <location>
        <begin position="846"/>
        <end position="901"/>
    </location>
</feature>
<dbReference type="SUPFAM" id="SSF69318">
    <property type="entry name" value="Integrin alpha N-terminal domain"/>
    <property type="match status" value="1"/>
</dbReference>
<dbReference type="InterPro" id="IPR032695">
    <property type="entry name" value="Integrin_dom_sf"/>
</dbReference>
<feature type="repeat" description="FG-GAP" evidence="12">
    <location>
        <begin position="374"/>
        <end position="436"/>
    </location>
</feature>
<comment type="caution">
    <text evidence="18">The sequence shown here is derived from an EMBL/GenBank/DDBJ whole genome shotgun (WGS) entry which is preliminary data.</text>
</comment>
<dbReference type="InterPro" id="IPR048286">
    <property type="entry name" value="Integrin_alpha_Ig-like_3"/>
</dbReference>
<feature type="compositionally biased region" description="Basic and acidic residues" evidence="14">
    <location>
        <begin position="949"/>
        <end position="961"/>
    </location>
</feature>
<evidence type="ECO:0000256" key="14">
    <source>
        <dbReference type="SAM" id="MobiDB-lite"/>
    </source>
</evidence>
<dbReference type="Gene3D" id="1.20.5.930">
    <property type="entry name" value="Bicelle-embedded integrin alpha(iib) transmembrane segment"/>
    <property type="match status" value="1"/>
</dbReference>
<accession>A0A6A4VLY1</accession>
<feature type="compositionally biased region" description="Low complexity" evidence="14">
    <location>
        <begin position="855"/>
        <end position="867"/>
    </location>
</feature>
<dbReference type="PANTHER" id="PTHR23220">
    <property type="entry name" value="INTEGRIN ALPHA"/>
    <property type="match status" value="1"/>
</dbReference>
<feature type="compositionally biased region" description="Basic and acidic residues" evidence="14">
    <location>
        <begin position="922"/>
        <end position="934"/>
    </location>
</feature>
<dbReference type="Pfam" id="PF01839">
    <property type="entry name" value="FG-GAP"/>
    <property type="match status" value="2"/>
</dbReference>
<dbReference type="Pfam" id="PF20806">
    <property type="entry name" value="Integrin_A_Ig_3"/>
    <property type="match status" value="2"/>
</dbReference>
<feature type="compositionally biased region" description="Basic and acidic residues" evidence="14">
    <location>
        <begin position="868"/>
        <end position="883"/>
    </location>
</feature>
<dbReference type="GO" id="GO:0007229">
    <property type="term" value="P:integrin-mediated signaling pathway"/>
    <property type="evidence" value="ECO:0007669"/>
    <property type="project" value="UniProtKB-KW"/>
</dbReference>
<feature type="region of interest" description="Disordered" evidence="14">
    <location>
        <begin position="1194"/>
        <end position="1213"/>
    </location>
</feature>